<feature type="domain" description="Glycosyltransferase 2-like" evidence="4">
    <location>
        <begin position="7"/>
        <end position="120"/>
    </location>
</feature>
<evidence type="ECO:0000313" key="6">
    <source>
        <dbReference type="Proteomes" id="UP001193501"/>
    </source>
</evidence>
<dbReference type="RefSeq" id="WP_168776818.1">
    <property type="nucleotide sequence ID" value="NZ_JAABNR010000046.1"/>
</dbReference>
<gene>
    <name evidence="5" type="ORF">GV832_20870</name>
</gene>
<dbReference type="EMBL" id="JAABNR010000046">
    <property type="protein sequence ID" value="NBZ90040.1"/>
    <property type="molecule type" value="Genomic_DNA"/>
</dbReference>
<evidence type="ECO:0000256" key="1">
    <source>
        <dbReference type="ARBA" id="ARBA00006739"/>
    </source>
</evidence>
<dbReference type="Proteomes" id="UP001193501">
    <property type="component" value="Unassembled WGS sequence"/>
</dbReference>
<proteinExistence type="inferred from homology"/>
<dbReference type="PANTHER" id="PTHR43179:SF12">
    <property type="entry name" value="GALACTOFURANOSYLTRANSFERASE GLFT2"/>
    <property type="match status" value="1"/>
</dbReference>
<dbReference type="SUPFAM" id="SSF53448">
    <property type="entry name" value="Nucleotide-diphospho-sugar transferases"/>
    <property type="match status" value="1"/>
</dbReference>
<dbReference type="GO" id="GO:0016757">
    <property type="term" value="F:glycosyltransferase activity"/>
    <property type="evidence" value="ECO:0007669"/>
    <property type="project" value="UniProtKB-KW"/>
</dbReference>
<comment type="caution">
    <text evidence="5">The sequence shown here is derived from an EMBL/GenBank/DDBJ whole genome shotgun (WGS) entry which is preliminary data.</text>
</comment>
<reference evidence="5" key="1">
    <citation type="submission" date="2020-01" db="EMBL/GenBank/DDBJ databases">
        <authorList>
            <person name="Chen W.-M."/>
        </authorList>
    </citation>
    <scope>NUCLEOTIDE SEQUENCE</scope>
    <source>
        <strain evidence="5">CYK-10</strain>
    </source>
</reference>
<comment type="similarity">
    <text evidence="1">Belongs to the glycosyltransferase 2 family.</text>
</comment>
<organism evidence="5 6">
    <name type="scientific">Stagnihabitans tardus</name>
    <dbReference type="NCBI Taxonomy" id="2699202"/>
    <lineage>
        <taxon>Bacteria</taxon>
        <taxon>Pseudomonadati</taxon>
        <taxon>Pseudomonadota</taxon>
        <taxon>Alphaproteobacteria</taxon>
        <taxon>Rhodobacterales</taxon>
        <taxon>Paracoccaceae</taxon>
        <taxon>Stagnihabitans</taxon>
    </lineage>
</organism>
<evidence type="ECO:0000256" key="2">
    <source>
        <dbReference type="ARBA" id="ARBA00022676"/>
    </source>
</evidence>
<dbReference type="AlphaFoldDB" id="A0AAE4YHJ0"/>
<keyword evidence="6" id="KW-1185">Reference proteome</keyword>
<dbReference type="Pfam" id="PF00535">
    <property type="entry name" value="Glycos_transf_2"/>
    <property type="match status" value="1"/>
</dbReference>
<sequence length="322" mass="34979">MHDLAAVVIGRNEGERFLRCLASLRGQVGRVVYVDSGSSDGSVAAARAAGALVVELARDAPFTAARARNAGFAALGAEVPEFVQFLDGDCEMRAEWLGAALGVLRDHPEVAVVCGRRRERFPEVSVYNRLCDREWDTPVGEALACGGDALIRAQAFAAVGGYDPGLIAGEEPEMCARLRGQGWRIWRIGVEMVLHDAAMLRFGQWWKRARRGGFAAAQGAMMHGGGRDQVRRAVAWGAGLPLVILAGMSVTPWAAVLALAWPLQVARLALRLARETGASRFARETWEWPVFMTLGKFPEVLGVAEFWLGRALGRRPGIIEYK</sequence>
<name>A0AAE4YHJ0_9RHOB</name>
<dbReference type="PANTHER" id="PTHR43179">
    <property type="entry name" value="RHAMNOSYLTRANSFERASE WBBL"/>
    <property type="match status" value="1"/>
</dbReference>
<evidence type="ECO:0000259" key="4">
    <source>
        <dbReference type="Pfam" id="PF00535"/>
    </source>
</evidence>
<keyword evidence="3" id="KW-0808">Transferase</keyword>
<dbReference type="InterPro" id="IPR029044">
    <property type="entry name" value="Nucleotide-diphossugar_trans"/>
</dbReference>
<protein>
    <submittedName>
        <fullName evidence="5">Glycosyltransferase</fullName>
    </submittedName>
</protein>
<accession>A0AAE4YHJ0</accession>
<evidence type="ECO:0000313" key="5">
    <source>
        <dbReference type="EMBL" id="NBZ90040.1"/>
    </source>
</evidence>
<dbReference type="Gene3D" id="3.90.550.10">
    <property type="entry name" value="Spore Coat Polysaccharide Biosynthesis Protein SpsA, Chain A"/>
    <property type="match status" value="1"/>
</dbReference>
<dbReference type="InterPro" id="IPR001173">
    <property type="entry name" value="Glyco_trans_2-like"/>
</dbReference>
<keyword evidence="2" id="KW-0328">Glycosyltransferase</keyword>
<evidence type="ECO:0000256" key="3">
    <source>
        <dbReference type="ARBA" id="ARBA00022679"/>
    </source>
</evidence>